<keyword evidence="2" id="KW-1185">Reference proteome</keyword>
<evidence type="ECO:0000313" key="1">
    <source>
        <dbReference type="EMBL" id="MBA2876067.1"/>
    </source>
</evidence>
<evidence type="ECO:0000313" key="2">
    <source>
        <dbReference type="Proteomes" id="UP000523087"/>
    </source>
</evidence>
<comment type="caution">
    <text evidence="1">The sequence shown here is derived from an EMBL/GenBank/DDBJ whole genome shotgun (WGS) entry which is preliminary data.</text>
</comment>
<protein>
    <submittedName>
        <fullName evidence="1">Uncharacterized protein</fullName>
    </submittedName>
</protein>
<dbReference type="AlphaFoldDB" id="A0A7V9Z8N2"/>
<dbReference type="Proteomes" id="UP000523087">
    <property type="component" value="Unassembled WGS sequence"/>
</dbReference>
<name>A0A7V9Z8N2_9BACL</name>
<accession>A0A7V9Z8N2</accession>
<sequence length="64" mass="7651">MRIFNLIEYIKHIYNLIDTKEEMKKESRGLQTTATTSVAVICCLFNFEKSICLKRNPFFRKVYI</sequence>
<organism evidence="1 2">
    <name type="scientific">Thermaerobacillus caldiproteolyticus</name>
    <dbReference type="NCBI Taxonomy" id="247480"/>
    <lineage>
        <taxon>Bacteria</taxon>
        <taxon>Bacillati</taxon>
        <taxon>Bacillota</taxon>
        <taxon>Bacilli</taxon>
        <taxon>Bacillales</taxon>
        <taxon>Anoxybacillaceae</taxon>
        <taxon>Thermaerobacillus</taxon>
    </lineage>
</organism>
<gene>
    <name evidence="1" type="ORF">HNR31_002862</name>
</gene>
<dbReference type="EMBL" id="JACDUT010000009">
    <property type="protein sequence ID" value="MBA2876067.1"/>
    <property type="molecule type" value="Genomic_DNA"/>
</dbReference>
<proteinExistence type="predicted"/>
<reference evidence="1 2" key="1">
    <citation type="submission" date="2020-07" db="EMBL/GenBank/DDBJ databases">
        <title>Genomic Encyclopedia of Type Strains, Phase IV (KMG-IV): sequencing the most valuable type-strain genomes for metagenomic binning, comparative biology and taxonomic classification.</title>
        <authorList>
            <person name="Goeker M."/>
        </authorList>
    </citation>
    <scope>NUCLEOTIDE SEQUENCE [LARGE SCALE GENOMIC DNA]</scope>
    <source>
        <strain evidence="1 2">DSM 15730</strain>
    </source>
</reference>